<dbReference type="Proteomes" id="UP000177798">
    <property type="component" value="Chromosome 14"/>
</dbReference>
<reference evidence="3" key="1">
    <citation type="journal article" date="2017" name="Genome Biol. Evol.">
        <title>The complete genome sequence of the phytopathogenic fungus Sclerotinia sclerotiorum reveals insights into the genome architecture of broad host range pathogens.</title>
        <authorList>
            <person name="Derbyshire M."/>
            <person name="Denton-Giles M."/>
            <person name="Hegedus D."/>
            <person name="Seifbarghy S."/>
            <person name="Rollins J."/>
            <person name="van Kan J."/>
            <person name="Seidl M.F."/>
            <person name="Faino L."/>
            <person name="Mbengue M."/>
            <person name="Navaud O."/>
            <person name="Raffaele S."/>
            <person name="Hammond-Kosack K."/>
            <person name="Heard S."/>
            <person name="Oliver R."/>
        </authorList>
    </citation>
    <scope>NUCLEOTIDE SEQUENCE [LARGE SCALE GENOMIC DNA]</scope>
    <source>
        <strain evidence="3">ATCC 18683 / 1980 / Ss-1</strain>
    </source>
</reference>
<evidence type="ECO:0000256" key="1">
    <source>
        <dbReference type="SAM" id="MobiDB-lite"/>
    </source>
</evidence>
<accession>A0A1D9QJC5</accession>
<evidence type="ECO:0000313" key="2">
    <source>
        <dbReference type="EMBL" id="APA15045.1"/>
    </source>
</evidence>
<dbReference type="OrthoDB" id="3474807at2759"/>
<sequence length="117" mass="13224">MPYMPSKHLRYFRNQDGGSDTPNRPARRTFHPGDKVMWRSRTKSAEVPCIVISDGIANTGQMRLGADMVTIRFIYDVRANDFITTRVREPEIRLATNDDCGPFPAMPQAQSQSQAPP</sequence>
<gene>
    <name evidence="2" type="ORF">sscle_14g098150</name>
</gene>
<evidence type="ECO:0000313" key="3">
    <source>
        <dbReference type="Proteomes" id="UP000177798"/>
    </source>
</evidence>
<organism evidence="2 3">
    <name type="scientific">Sclerotinia sclerotiorum (strain ATCC 18683 / 1980 / Ss-1)</name>
    <name type="common">White mold</name>
    <name type="synonym">Whetzelinia sclerotiorum</name>
    <dbReference type="NCBI Taxonomy" id="665079"/>
    <lineage>
        <taxon>Eukaryota</taxon>
        <taxon>Fungi</taxon>
        <taxon>Dikarya</taxon>
        <taxon>Ascomycota</taxon>
        <taxon>Pezizomycotina</taxon>
        <taxon>Leotiomycetes</taxon>
        <taxon>Helotiales</taxon>
        <taxon>Sclerotiniaceae</taxon>
        <taxon>Sclerotinia</taxon>
    </lineage>
</organism>
<name>A0A1D9QJC5_SCLS1</name>
<feature type="region of interest" description="Disordered" evidence="1">
    <location>
        <begin position="95"/>
        <end position="117"/>
    </location>
</feature>
<feature type="compositionally biased region" description="Low complexity" evidence="1">
    <location>
        <begin position="106"/>
        <end position="117"/>
    </location>
</feature>
<proteinExistence type="predicted"/>
<dbReference type="AlphaFoldDB" id="A0A1D9QJC5"/>
<dbReference type="EMBL" id="CP017827">
    <property type="protein sequence ID" value="APA15045.1"/>
    <property type="molecule type" value="Genomic_DNA"/>
</dbReference>
<protein>
    <submittedName>
        <fullName evidence="2">Uncharacterized protein</fullName>
    </submittedName>
</protein>
<dbReference type="VEuPathDB" id="FungiDB:sscle_14g098150"/>